<dbReference type="EMBL" id="MSFM01000004">
    <property type="protein sequence ID" value="PKY05451.1"/>
    <property type="molecule type" value="Genomic_DNA"/>
</dbReference>
<feature type="transmembrane region" description="Helical" evidence="9">
    <location>
        <begin position="109"/>
        <end position="129"/>
    </location>
</feature>
<feature type="transmembrane region" description="Helical" evidence="9">
    <location>
        <begin position="474"/>
        <end position="494"/>
    </location>
</feature>
<evidence type="ECO:0000256" key="8">
    <source>
        <dbReference type="SAM" id="MobiDB-lite"/>
    </source>
</evidence>
<keyword evidence="3" id="KW-1003">Cell membrane</keyword>
<dbReference type="GO" id="GO:0005886">
    <property type="term" value="C:plasma membrane"/>
    <property type="evidence" value="ECO:0007669"/>
    <property type="project" value="UniProtKB-SubCell"/>
</dbReference>
<feature type="transmembrane region" description="Helical" evidence="9">
    <location>
        <begin position="223"/>
        <end position="245"/>
    </location>
</feature>
<feature type="transmembrane region" description="Helical" evidence="9">
    <location>
        <begin position="439"/>
        <end position="462"/>
    </location>
</feature>
<dbReference type="PANTHER" id="PTHR23502">
    <property type="entry name" value="MAJOR FACILITATOR SUPERFAMILY"/>
    <property type="match status" value="1"/>
</dbReference>
<evidence type="ECO:0000256" key="3">
    <source>
        <dbReference type="ARBA" id="ARBA00022475"/>
    </source>
</evidence>
<dbReference type="CDD" id="cd17323">
    <property type="entry name" value="MFS_Tpo1_MDR_like"/>
    <property type="match status" value="1"/>
</dbReference>
<feature type="compositionally biased region" description="Basic and acidic residues" evidence="8">
    <location>
        <begin position="595"/>
        <end position="607"/>
    </location>
</feature>
<dbReference type="InterPro" id="IPR036259">
    <property type="entry name" value="MFS_trans_sf"/>
</dbReference>
<comment type="caution">
    <text evidence="11">The sequence shown here is derived from an EMBL/GenBank/DDBJ whole genome shotgun (WGS) entry which is preliminary data.</text>
</comment>
<dbReference type="AlphaFoldDB" id="A0A2I1D6E0"/>
<name>A0A2I1D6E0_ASPC2</name>
<proteinExistence type="inferred from homology"/>
<keyword evidence="4 9" id="KW-0812">Transmembrane</keyword>
<feature type="transmembrane region" description="Helical" evidence="9">
    <location>
        <begin position="162"/>
        <end position="187"/>
    </location>
</feature>
<protein>
    <submittedName>
        <fullName evidence="11">MFS general substrate transporter</fullName>
    </submittedName>
</protein>
<feature type="transmembrane region" description="Helical" evidence="9">
    <location>
        <begin position="136"/>
        <end position="156"/>
    </location>
</feature>
<evidence type="ECO:0000256" key="2">
    <source>
        <dbReference type="ARBA" id="ARBA00022448"/>
    </source>
</evidence>
<dbReference type="Pfam" id="PF07690">
    <property type="entry name" value="MFS_1"/>
    <property type="match status" value="1"/>
</dbReference>
<dbReference type="GO" id="GO:0022857">
    <property type="term" value="F:transmembrane transporter activity"/>
    <property type="evidence" value="ECO:0007669"/>
    <property type="project" value="InterPro"/>
</dbReference>
<keyword evidence="12" id="KW-1185">Reference proteome</keyword>
<evidence type="ECO:0000256" key="1">
    <source>
        <dbReference type="ARBA" id="ARBA00004651"/>
    </source>
</evidence>
<evidence type="ECO:0000256" key="9">
    <source>
        <dbReference type="SAM" id="Phobius"/>
    </source>
</evidence>
<feature type="transmembrane region" description="Helical" evidence="9">
    <location>
        <begin position="380"/>
        <end position="400"/>
    </location>
</feature>
<sequence length="607" mass="65920">MSNSTADAGEPVKPTRITHWRLLFDQGVLTQEIINHDYPGSGTEEDPYAVTWIPNDPRNPLNTSMTTKWIYTNAMAWATLAVSMVSSAYTGGIEQILREFRVGTEVGTLGVSLFVVGFAVGPLAWAPLSELFGRQYLFLASYFGLTVFNAAAAGSPNIESLIIFRFLAGAFGSSPLTNAGGVIADLFPASHRGLAMSIFAAAPFLGPVLGPVIGGFLGMNAGWQWVLGFLAIFSGALWILCSLIVPETYAPVLLQRRAARLSQLSGKVYRSKLEIDQGKKTLTGAFKTALSRPWILLFREPIVLLLSIYMAIIYGTLYMMFAAFPIVYHHDRGWNQGISGLAFLGIMVGMMCAVTYTIIDNKRYVNTQARHNGFAPPEARLPPCLVASIAVPIGLFWFAWSNGPEVHWMASIAAGAPFGFGMVLVFLSLMNYLIDAYTIFAASVLAATSVLRSLFGAAFPLFTTYMYKDLGLHWASSIPAFLAVACVPFPFLFYKYGSSIRARCKYAGESEAFMQKMMAQVIKPDQEPKAEETGAVPEEKSIGEQDSTQADSSADQLGPPGPSPAAHRALSIASQASSGPTYATSQTVYDANPYDIDRVNTRESFKN</sequence>
<dbReference type="GeneID" id="36547588"/>
<feature type="compositionally biased region" description="Polar residues" evidence="8">
    <location>
        <begin position="572"/>
        <end position="589"/>
    </location>
</feature>
<evidence type="ECO:0000313" key="12">
    <source>
        <dbReference type="Proteomes" id="UP000234254"/>
    </source>
</evidence>
<evidence type="ECO:0000313" key="11">
    <source>
        <dbReference type="EMBL" id="PKY05451.1"/>
    </source>
</evidence>
<evidence type="ECO:0000259" key="10">
    <source>
        <dbReference type="PROSITE" id="PS50850"/>
    </source>
</evidence>
<keyword evidence="6 9" id="KW-0472">Membrane</keyword>
<dbReference type="Gene3D" id="1.20.1250.20">
    <property type="entry name" value="MFS general substrate transporter like domains"/>
    <property type="match status" value="1"/>
</dbReference>
<dbReference type="PROSITE" id="PS50850">
    <property type="entry name" value="MFS"/>
    <property type="match status" value="1"/>
</dbReference>
<keyword evidence="2" id="KW-0813">Transport</keyword>
<evidence type="ECO:0000256" key="5">
    <source>
        <dbReference type="ARBA" id="ARBA00022989"/>
    </source>
</evidence>
<feature type="region of interest" description="Disordered" evidence="8">
    <location>
        <begin position="524"/>
        <end position="607"/>
    </location>
</feature>
<feature type="transmembrane region" description="Helical" evidence="9">
    <location>
        <begin position="340"/>
        <end position="359"/>
    </location>
</feature>
<evidence type="ECO:0000256" key="6">
    <source>
        <dbReference type="ARBA" id="ARBA00023136"/>
    </source>
</evidence>
<reference evidence="11" key="1">
    <citation type="submission" date="2016-12" db="EMBL/GenBank/DDBJ databases">
        <title>The genomes of Aspergillus section Nigri reveals drivers in fungal speciation.</title>
        <authorList>
            <consortium name="DOE Joint Genome Institute"/>
            <person name="Vesth T.C."/>
            <person name="Nybo J."/>
            <person name="Theobald S."/>
            <person name="Brandl J."/>
            <person name="Frisvad J.C."/>
            <person name="Nielsen K.F."/>
            <person name="Lyhne E.K."/>
            <person name="Kogle M.E."/>
            <person name="Kuo A."/>
            <person name="Riley R."/>
            <person name="Clum A."/>
            <person name="Nolan M."/>
            <person name="Lipzen A."/>
            <person name="Salamov A."/>
            <person name="Henrissat B."/>
            <person name="Wiebenga A."/>
            <person name="De vries R.P."/>
            <person name="Grigoriev I.V."/>
            <person name="Mortensen U.H."/>
            <person name="Andersen M.R."/>
            <person name="Baker S.E."/>
        </authorList>
    </citation>
    <scope>NUCLEOTIDE SEQUENCE</scope>
    <source>
        <strain evidence="11">IBT 28561</strain>
    </source>
</reference>
<organism evidence="11 12">
    <name type="scientific">Aspergillus campestris (strain IBT 28561)</name>
    <dbReference type="NCBI Taxonomy" id="1392248"/>
    <lineage>
        <taxon>Eukaryota</taxon>
        <taxon>Fungi</taxon>
        <taxon>Dikarya</taxon>
        <taxon>Ascomycota</taxon>
        <taxon>Pezizomycotina</taxon>
        <taxon>Eurotiomycetes</taxon>
        <taxon>Eurotiomycetidae</taxon>
        <taxon>Eurotiales</taxon>
        <taxon>Aspergillaceae</taxon>
        <taxon>Aspergillus</taxon>
        <taxon>Aspergillus subgen. Circumdati</taxon>
    </lineage>
</organism>
<dbReference type="SUPFAM" id="SSF103473">
    <property type="entry name" value="MFS general substrate transporter"/>
    <property type="match status" value="1"/>
</dbReference>
<comment type="similarity">
    <text evidence="7">Belongs to the major facilitator superfamily. DHA1 family. Polyamines/proton antiporter (TC 2.A.1.2.16) subfamily.</text>
</comment>
<dbReference type="Proteomes" id="UP000234254">
    <property type="component" value="Unassembled WGS sequence"/>
</dbReference>
<dbReference type="FunFam" id="1.20.1250.20:FF:000266">
    <property type="entry name" value="MFS multidrug transporter, putative"/>
    <property type="match status" value="1"/>
</dbReference>
<comment type="subcellular location">
    <subcellularLocation>
        <location evidence="1">Cell membrane</location>
        <topology evidence="1">Multi-pass membrane protein</topology>
    </subcellularLocation>
</comment>
<dbReference type="InterPro" id="IPR011701">
    <property type="entry name" value="MFS"/>
</dbReference>
<dbReference type="PANTHER" id="PTHR23502:SF186">
    <property type="entry name" value="MAJOR FACILITATOR SUPERFAMILY (MFS) PROFILE DOMAIN-CONTAINING PROTEIN"/>
    <property type="match status" value="1"/>
</dbReference>
<feature type="compositionally biased region" description="Polar residues" evidence="8">
    <location>
        <begin position="544"/>
        <end position="555"/>
    </location>
</feature>
<feature type="domain" description="Major facilitator superfamily (MFS) profile" evidence="10">
    <location>
        <begin position="71"/>
        <end position="503"/>
    </location>
</feature>
<accession>A0A2I1D6E0</accession>
<dbReference type="RefSeq" id="XP_024694045.1">
    <property type="nucleotide sequence ID" value="XM_024840064.1"/>
</dbReference>
<dbReference type="InterPro" id="IPR020846">
    <property type="entry name" value="MFS_dom"/>
</dbReference>
<keyword evidence="5 9" id="KW-1133">Transmembrane helix</keyword>
<feature type="transmembrane region" description="Helical" evidence="9">
    <location>
        <begin position="69"/>
        <end position="89"/>
    </location>
</feature>
<evidence type="ECO:0000256" key="7">
    <source>
        <dbReference type="ARBA" id="ARBA00038459"/>
    </source>
</evidence>
<feature type="transmembrane region" description="Helical" evidence="9">
    <location>
        <begin position="302"/>
        <end position="328"/>
    </location>
</feature>
<evidence type="ECO:0000256" key="4">
    <source>
        <dbReference type="ARBA" id="ARBA00022692"/>
    </source>
</evidence>
<feature type="compositionally biased region" description="Basic and acidic residues" evidence="8">
    <location>
        <begin position="524"/>
        <end position="543"/>
    </location>
</feature>
<feature type="transmembrane region" description="Helical" evidence="9">
    <location>
        <begin position="194"/>
        <end position="217"/>
    </location>
</feature>
<dbReference type="VEuPathDB" id="FungiDB:P168DRAFT_316977"/>
<gene>
    <name evidence="11" type="ORF">P168DRAFT_316977</name>
</gene>
<feature type="transmembrane region" description="Helical" evidence="9">
    <location>
        <begin position="406"/>
        <end position="427"/>
    </location>
</feature>
<dbReference type="OrthoDB" id="446368at2759"/>